<feature type="compositionally biased region" description="Acidic residues" evidence="1">
    <location>
        <begin position="68"/>
        <end position="77"/>
    </location>
</feature>
<keyword evidence="3" id="KW-1185">Reference proteome</keyword>
<dbReference type="EMBL" id="JAGYWB010000005">
    <property type="protein sequence ID" value="KAI0522696.1"/>
    <property type="molecule type" value="Genomic_DNA"/>
</dbReference>
<comment type="caution">
    <text evidence="2">The sequence shown here is derived from an EMBL/GenBank/DDBJ whole genome shotgun (WGS) entry which is preliminary data.</text>
</comment>
<sequence>MLIVESSEQIQMSGRFKVVEIDKTESKSKMETPKAPQTLSQKSPGKKKCKVIGGKTFAKKRLFENYLEDDDEWEEPSDQPKPTSADEAIHPSNGIQFDEDDYAAEKKKKWSLVEVE</sequence>
<evidence type="ECO:0000313" key="3">
    <source>
        <dbReference type="Proteomes" id="UP000829196"/>
    </source>
</evidence>
<gene>
    <name evidence="2" type="ORF">KFK09_005081</name>
</gene>
<feature type="region of interest" description="Disordered" evidence="1">
    <location>
        <begin position="68"/>
        <end position="101"/>
    </location>
</feature>
<protein>
    <submittedName>
        <fullName evidence="2">Uncharacterized protein</fullName>
    </submittedName>
</protein>
<accession>A0A8T3C097</accession>
<name>A0A8T3C097_DENNO</name>
<evidence type="ECO:0000313" key="2">
    <source>
        <dbReference type="EMBL" id="KAI0522696.1"/>
    </source>
</evidence>
<feature type="region of interest" description="Disordered" evidence="1">
    <location>
        <begin position="25"/>
        <end position="50"/>
    </location>
</feature>
<evidence type="ECO:0000256" key="1">
    <source>
        <dbReference type="SAM" id="MobiDB-lite"/>
    </source>
</evidence>
<dbReference type="AlphaFoldDB" id="A0A8T3C097"/>
<reference evidence="2" key="1">
    <citation type="journal article" date="2022" name="Front. Genet.">
        <title>Chromosome-Scale Assembly of the Dendrobium nobile Genome Provides Insights Into the Molecular Mechanism of the Biosynthesis of the Medicinal Active Ingredient of Dendrobium.</title>
        <authorList>
            <person name="Xu Q."/>
            <person name="Niu S.-C."/>
            <person name="Li K.-L."/>
            <person name="Zheng P.-J."/>
            <person name="Zhang X.-J."/>
            <person name="Jia Y."/>
            <person name="Liu Y."/>
            <person name="Niu Y.-X."/>
            <person name="Yu L.-H."/>
            <person name="Chen D.-F."/>
            <person name="Zhang G.-Q."/>
        </authorList>
    </citation>
    <scope>NUCLEOTIDE SEQUENCE</scope>
    <source>
        <tissue evidence="2">Leaf</tissue>
    </source>
</reference>
<proteinExistence type="predicted"/>
<organism evidence="2 3">
    <name type="scientific">Dendrobium nobile</name>
    <name type="common">Orchid</name>
    <dbReference type="NCBI Taxonomy" id="94219"/>
    <lineage>
        <taxon>Eukaryota</taxon>
        <taxon>Viridiplantae</taxon>
        <taxon>Streptophyta</taxon>
        <taxon>Embryophyta</taxon>
        <taxon>Tracheophyta</taxon>
        <taxon>Spermatophyta</taxon>
        <taxon>Magnoliopsida</taxon>
        <taxon>Liliopsida</taxon>
        <taxon>Asparagales</taxon>
        <taxon>Orchidaceae</taxon>
        <taxon>Epidendroideae</taxon>
        <taxon>Malaxideae</taxon>
        <taxon>Dendrobiinae</taxon>
        <taxon>Dendrobium</taxon>
    </lineage>
</organism>
<dbReference type="Proteomes" id="UP000829196">
    <property type="component" value="Unassembled WGS sequence"/>
</dbReference>